<dbReference type="GO" id="GO:0003924">
    <property type="term" value="F:GTPase activity"/>
    <property type="evidence" value="ECO:0007669"/>
    <property type="project" value="InterPro"/>
</dbReference>
<name>A0A835ZCC9_9STRA</name>
<dbReference type="SMART" id="SM00174">
    <property type="entry name" value="RHO"/>
    <property type="match status" value="1"/>
</dbReference>
<dbReference type="OrthoDB" id="265044at2759"/>
<dbReference type="Pfam" id="PF00071">
    <property type="entry name" value="Ras"/>
    <property type="match status" value="1"/>
</dbReference>
<dbReference type="AlphaFoldDB" id="A0A835ZCC9"/>
<dbReference type="FunFam" id="3.40.50.300:FF:001447">
    <property type="entry name" value="Ras-related protein Rab-1B"/>
    <property type="match status" value="1"/>
</dbReference>
<evidence type="ECO:0000313" key="3">
    <source>
        <dbReference type="Proteomes" id="UP000664859"/>
    </source>
</evidence>
<evidence type="ECO:0000313" key="2">
    <source>
        <dbReference type="EMBL" id="KAG5187654.1"/>
    </source>
</evidence>
<keyword evidence="1" id="KW-0547">Nucleotide-binding</keyword>
<gene>
    <name evidence="2" type="ORF">JKP88DRAFT_353654</name>
</gene>
<protein>
    <submittedName>
        <fullName evidence="2">IFT27, ras superfamily GTPase</fullName>
    </submittedName>
</protein>
<dbReference type="PROSITE" id="PS51419">
    <property type="entry name" value="RAB"/>
    <property type="match status" value="1"/>
</dbReference>
<dbReference type="PRINTS" id="PR00449">
    <property type="entry name" value="RASTRNSFRMNG"/>
</dbReference>
<dbReference type="GO" id="GO:0005525">
    <property type="term" value="F:GTP binding"/>
    <property type="evidence" value="ECO:0007669"/>
    <property type="project" value="InterPro"/>
</dbReference>
<keyword evidence="3" id="KW-1185">Reference proteome</keyword>
<dbReference type="Proteomes" id="UP000664859">
    <property type="component" value="Unassembled WGS sequence"/>
</dbReference>
<sequence>MEAQHKPLLMLRSKVVIVGDAYVGKTAITQMLISSGHNYPKNYLMTTDVDFSVKQIRLPEVNCCVELFLFDCAGQGVFNKLDLNAVHWDNASFVCVVFDVCNRESFQSCGRWLQGVRATRPTAAPMPGVLIGSKADLREGSRAVVDAQEGARFAQENGLAYFEVSAAMSSGVEAPFQHMAQQFHTMYEASMRKAEGLAGVGGF</sequence>
<dbReference type="PANTHER" id="PTHR47978">
    <property type="match status" value="1"/>
</dbReference>
<reference evidence="2" key="1">
    <citation type="submission" date="2021-02" db="EMBL/GenBank/DDBJ databases">
        <title>First Annotated Genome of the Yellow-green Alga Tribonema minus.</title>
        <authorList>
            <person name="Mahan K.M."/>
        </authorList>
    </citation>
    <scope>NUCLEOTIDE SEQUENCE</scope>
    <source>
        <strain evidence="2">UTEX B ZZ1240</strain>
    </source>
</reference>
<evidence type="ECO:0000256" key="1">
    <source>
        <dbReference type="ARBA" id="ARBA00022741"/>
    </source>
</evidence>
<dbReference type="PROSITE" id="PS51421">
    <property type="entry name" value="RAS"/>
    <property type="match status" value="1"/>
</dbReference>
<proteinExistence type="predicted"/>
<organism evidence="2 3">
    <name type="scientific">Tribonema minus</name>
    <dbReference type="NCBI Taxonomy" id="303371"/>
    <lineage>
        <taxon>Eukaryota</taxon>
        <taxon>Sar</taxon>
        <taxon>Stramenopiles</taxon>
        <taxon>Ochrophyta</taxon>
        <taxon>PX clade</taxon>
        <taxon>Xanthophyceae</taxon>
        <taxon>Tribonematales</taxon>
        <taxon>Tribonemataceae</taxon>
        <taxon>Tribonema</taxon>
    </lineage>
</organism>
<dbReference type="InterPro" id="IPR001806">
    <property type="entry name" value="Small_GTPase"/>
</dbReference>
<dbReference type="SMART" id="SM00175">
    <property type="entry name" value="RAB"/>
    <property type="match status" value="1"/>
</dbReference>
<dbReference type="SMART" id="SM00173">
    <property type="entry name" value="RAS"/>
    <property type="match status" value="1"/>
</dbReference>
<dbReference type="SUPFAM" id="SSF52540">
    <property type="entry name" value="P-loop containing nucleoside triphosphate hydrolases"/>
    <property type="match status" value="1"/>
</dbReference>
<dbReference type="EMBL" id="JAFCMP010000086">
    <property type="protein sequence ID" value="KAG5187654.1"/>
    <property type="molecule type" value="Genomic_DNA"/>
</dbReference>
<comment type="caution">
    <text evidence="2">The sequence shown here is derived from an EMBL/GenBank/DDBJ whole genome shotgun (WGS) entry which is preliminary data.</text>
</comment>
<dbReference type="Gene3D" id="3.40.50.300">
    <property type="entry name" value="P-loop containing nucleotide triphosphate hydrolases"/>
    <property type="match status" value="1"/>
</dbReference>
<accession>A0A835ZCC9</accession>
<dbReference type="InterPro" id="IPR027417">
    <property type="entry name" value="P-loop_NTPase"/>
</dbReference>